<name>A0A0N4Z8A9_PARTI</name>
<proteinExistence type="predicted"/>
<organism evidence="1 2">
    <name type="scientific">Parastrongyloides trichosuri</name>
    <name type="common">Possum-specific nematode worm</name>
    <dbReference type="NCBI Taxonomy" id="131310"/>
    <lineage>
        <taxon>Eukaryota</taxon>
        <taxon>Metazoa</taxon>
        <taxon>Ecdysozoa</taxon>
        <taxon>Nematoda</taxon>
        <taxon>Chromadorea</taxon>
        <taxon>Rhabditida</taxon>
        <taxon>Tylenchina</taxon>
        <taxon>Panagrolaimomorpha</taxon>
        <taxon>Strongyloidoidea</taxon>
        <taxon>Strongyloididae</taxon>
        <taxon>Parastrongyloides</taxon>
    </lineage>
</organism>
<protein>
    <submittedName>
        <fullName evidence="2">Uncharacterized protein</fullName>
    </submittedName>
</protein>
<keyword evidence="1" id="KW-1185">Reference proteome</keyword>
<evidence type="ECO:0000313" key="2">
    <source>
        <dbReference type="WBParaSite" id="PTRK_0000350250.1"/>
    </source>
</evidence>
<sequence>MKNGEWIIIDNLNSDNTVTELGLLDDNMHFNDTEIIANKRNITIENKVKNNENEKNKKCIGQDSDSSTLQIYYDILLGYNNNNYDAKDGKKFDKIITITKKTATFLMND</sequence>
<evidence type="ECO:0000313" key="1">
    <source>
        <dbReference type="Proteomes" id="UP000038045"/>
    </source>
</evidence>
<dbReference type="WBParaSite" id="PTRK_0000350250.1">
    <property type="protein sequence ID" value="PTRK_0000350250.1"/>
    <property type="gene ID" value="PTRK_0000350250"/>
</dbReference>
<reference evidence="2" key="1">
    <citation type="submission" date="2017-02" db="UniProtKB">
        <authorList>
            <consortium name="WormBaseParasite"/>
        </authorList>
    </citation>
    <scope>IDENTIFICATION</scope>
</reference>
<dbReference type="AlphaFoldDB" id="A0A0N4Z8A9"/>
<accession>A0A0N4Z8A9</accession>
<dbReference type="Proteomes" id="UP000038045">
    <property type="component" value="Unplaced"/>
</dbReference>